<evidence type="ECO:0000256" key="1">
    <source>
        <dbReference type="ARBA" id="ARBA00023125"/>
    </source>
</evidence>
<dbReference type="PROSITE" id="PS50977">
    <property type="entry name" value="HTH_TETR_2"/>
    <property type="match status" value="1"/>
</dbReference>
<dbReference type="GO" id="GO:0003677">
    <property type="term" value="F:DNA binding"/>
    <property type="evidence" value="ECO:0007669"/>
    <property type="project" value="UniProtKB-UniRule"/>
</dbReference>
<dbReference type="InterPro" id="IPR001647">
    <property type="entry name" value="HTH_TetR"/>
</dbReference>
<dbReference type="Pfam" id="PF14278">
    <property type="entry name" value="TetR_C_8"/>
    <property type="match status" value="1"/>
</dbReference>
<dbReference type="InterPro" id="IPR050624">
    <property type="entry name" value="HTH-type_Tx_Regulator"/>
</dbReference>
<comment type="caution">
    <text evidence="4">The sequence shown here is derived from an EMBL/GenBank/DDBJ whole genome shotgun (WGS) entry which is preliminary data.</text>
</comment>
<accession>A0AA46E0V7</accession>
<keyword evidence="5" id="KW-1185">Reference proteome</keyword>
<evidence type="ECO:0000313" key="4">
    <source>
        <dbReference type="EMBL" id="TDT72378.1"/>
    </source>
</evidence>
<reference evidence="4 5" key="1">
    <citation type="submission" date="2019-03" db="EMBL/GenBank/DDBJ databases">
        <title>Genomic Encyclopedia of Type Strains, Phase IV (KMG-IV): sequencing the most valuable type-strain genomes for metagenomic binning, comparative biology and taxonomic classification.</title>
        <authorList>
            <person name="Goeker M."/>
        </authorList>
    </citation>
    <scope>NUCLEOTIDE SEQUENCE [LARGE SCALE GENOMIC DNA]</scope>
    <source>
        <strain evidence="4 5">DSM 100055</strain>
    </source>
</reference>
<dbReference type="RefSeq" id="WP_134111980.1">
    <property type="nucleotide sequence ID" value="NZ_SOBG01000001.1"/>
</dbReference>
<protein>
    <submittedName>
        <fullName evidence="4">TetR family transcriptional regulator</fullName>
    </submittedName>
</protein>
<dbReference type="PANTHER" id="PTHR43479">
    <property type="entry name" value="ACREF/ENVCD OPERON REPRESSOR-RELATED"/>
    <property type="match status" value="1"/>
</dbReference>
<sequence>MPLNTKKALGESLKKLLINSNLDEITIKELSKECGVNRQTFYYHFHDIYSLVKWIFKSEAVEPIKNLINYENWQDAYLKIFEFVGENKVFCKSCMNSSGREYLNQFLSHITNDLLIAVINDVAKEKNISDFTKKITANFYSYGLTGIILSWIRDGFIEEPKVLVKEVNNLVEGDIKKIIEKHLNEKK</sequence>
<dbReference type="SUPFAM" id="SSF46689">
    <property type="entry name" value="Homeodomain-like"/>
    <property type="match status" value="1"/>
</dbReference>
<dbReference type="Proteomes" id="UP000294678">
    <property type="component" value="Unassembled WGS sequence"/>
</dbReference>
<evidence type="ECO:0000259" key="3">
    <source>
        <dbReference type="PROSITE" id="PS50977"/>
    </source>
</evidence>
<feature type="DNA-binding region" description="H-T-H motif" evidence="2">
    <location>
        <begin position="26"/>
        <end position="45"/>
    </location>
</feature>
<evidence type="ECO:0000256" key="2">
    <source>
        <dbReference type="PROSITE-ProRule" id="PRU00335"/>
    </source>
</evidence>
<dbReference type="Gene3D" id="1.10.357.10">
    <property type="entry name" value="Tetracycline Repressor, domain 2"/>
    <property type="match status" value="1"/>
</dbReference>
<feature type="domain" description="HTH tetR-type" evidence="3">
    <location>
        <begin position="3"/>
        <end position="63"/>
    </location>
</feature>
<name>A0AA46E0V7_9FUSO</name>
<dbReference type="EMBL" id="SOBG01000001">
    <property type="protein sequence ID" value="TDT72378.1"/>
    <property type="molecule type" value="Genomic_DNA"/>
</dbReference>
<dbReference type="Pfam" id="PF00440">
    <property type="entry name" value="TetR_N"/>
    <property type="match status" value="1"/>
</dbReference>
<organism evidence="4 5">
    <name type="scientific">Hypnocyclicus thermotrophus</name>
    <dbReference type="NCBI Taxonomy" id="1627895"/>
    <lineage>
        <taxon>Bacteria</taxon>
        <taxon>Fusobacteriati</taxon>
        <taxon>Fusobacteriota</taxon>
        <taxon>Fusobacteriia</taxon>
        <taxon>Fusobacteriales</taxon>
        <taxon>Fusobacteriaceae</taxon>
        <taxon>Hypnocyclicus</taxon>
    </lineage>
</organism>
<gene>
    <name evidence="4" type="ORF">EV215_0179</name>
</gene>
<dbReference type="InterPro" id="IPR039532">
    <property type="entry name" value="TetR_C_Firmicutes"/>
</dbReference>
<dbReference type="InterPro" id="IPR009057">
    <property type="entry name" value="Homeodomain-like_sf"/>
</dbReference>
<keyword evidence="1 2" id="KW-0238">DNA-binding</keyword>
<dbReference type="PANTHER" id="PTHR43479:SF7">
    <property type="entry name" value="TETR-FAMILY TRANSCRIPTIONAL REGULATOR"/>
    <property type="match status" value="1"/>
</dbReference>
<evidence type="ECO:0000313" key="5">
    <source>
        <dbReference type="Proteomes" id="UP000294678"/>
    </source>
</evidence>
<proteinExistence type="predicted"/>
<dbReference type="AlphaFoldDB" id="A0AA46E0V7"/>